<dbReference type="OrthoDB" id="8477220at2"/>
<feature type="transmembrane region" description="Helical" evidence="1">
    <location>
        <begin position="290"/>
        <end position="310"/>
    </location>
</feature>
<feature type="transmembrane region" description="Helical" evidence="1">
    <location>
        <begin position="316"/>
        <end position="334"/>
    </location>
</feature>
<evidence type="ECO:0000313" key="2">
    <source>
        <dbReference type="EMBL" id="RXR29990.1"/>
    </source>
</evidence>
<sequence length="392" mass="41325">MPLAAILSAMAPSTDRPGVPRAQIVFAAQTLIEYQARQAMQAGASQIFVMVEAVTPSLSRMVDQFAATGVQVHLIRDMPSLVRQLPRESDVLLFADGAVIDQAYVAQVGKAEGNALLVAQDDTGTAHLERVDAQHRWAGLARVSPRTLFNTLDLIGDWDVVLTLMRAVVQSVPQRVVVEPADIAEGRVALVERQDTADLIGRALVAVPVGGSAGAEHYLLQRPARMAATHLLRMQISAAHIGIGALAIAALGLLAIVPGWTILALLLMLIALAVDMVARQVAAMGQHGVNSALTALALPIMLSLGMVWLGARQGEWSSGLHLAILSLAAVMLMRRGRISGLPLWAWMTPGSALLLLLGGVIVGQFGAALALAALLGLLSLVAMLLRDSRQSG</sequence>
<reference evidence="3" key="1">
    <citation type="submission" date="2019-01" db="EMBL/GenBank/DDBJ databases">
        <title>Cytophagaceae bacterium strain CAR-16.</title>
        <authorList>
            <person name="Chen W.-M."/>
        </authorList>
    </citation>
    <scope>NUCLEOTIDE SEQUENCE [LARGE SCALE GENOMIC DNA]</scope>
    <source>
        <strain evidence="3">CHR27</strain>
    </source>
</reference>
<evidence type="ECO:0000313" key="3">
    <source>
        <dbReference type="Proteomes" id="UP000290958"/>
    </source>
</evidence>
<evidence type="ECO:0000256" key="1">
    <source>
        <dbReference type="SAM" id="Phobius"/>
    </source>
</evidence>
<dbReference type="EMBL" id="SBKP01000003">
    <property type="protein sequence ID" value="RXR29990.1"/>
    <property type="molecule type" value="Genomic_DNA"/>
</dbReference>
<organism evidence="2 3">
    <name type="scientific">Sphingobium fluviale</name>
    <dbReference type="NCBI Taxonomy" id="2506423"/>
    <lineage>
        <taxon>Bacteria</taxon>
        <taxon>Pseudomonadati</taxon>
        <taxon>Pseudomonadota</taxon>
        <taxon>Alphaproteobacteria</taxon>
        <taxon>Sphingomonadales</taxon>
        <taxon>Sphingomonadaceae</taxon>
        <taxon>Sphingobium</taxon>
    </lineage>
</organism>
<accession>A0A4Q1KKW3</accession>
<feature type="transmembrane region" description="Helical" evidence="1">
    <location>
        <begin position="367"/>
        <end position="385"/>
    </location>
</feature>
<keyword evidence="1" id="KW-1133">Transmembrane helix</keyword>
<keyword evidence="3" id="KW-1185">Reference proteome</keyword>
<keyword evidence="1" id="KW-0472">Membrane</keyword>
<proteinExistence type="predicted"/>
<feature type="transmembrane region" description="Helical" evidence="1">
    <location>
        <begin position="260"/>
        <end position="278"/>
    </location>
</feature>
<dbReference type="Proteomes" id="UP000290958">
    <property type="component" value="Unassembled WGS sequence"/>
</dbReference>
<name>A0A4Q1KKW3_9SPHN</name>
<protein>
    <submittedName>
        <fullName evidence="2">Uncharacterized protein</fullName>
    </submittedName>
</protein>
<dbReference type="RefSeq" id="WP_129403554.1">
    <property type="nucleotide sequence ID" value="NZ_SBKP01000003.1"/>
</dbReference>
<dbReference type="AlphaFoldDB" id="A0A4Q1KKW3"/>
<comment type="caution">
    <text evidence="2">The sequence shown here is derived from an EMBL/GenBank/DDBJ whole genome shotgun (WGS) entry which is preliminary data.</text>
</comment>
<keyword evidence="1" id="KW-0812">Transmembrane</keyword>
<feature type="transmembrane region" description="Helical" evidence="1">
    <location>
        <begin position="341"/>
        <end position="361"/>
    </location>
</feature>
<gene>
    <name evidence="2" type="ORF">EQG66_05525</name>
</gene>